<sequence>MVKVKSMEQRTSQQRAPEKRARHDEGENKDCLVFGDFTNSEFDGQDGNMKQDWRVERSTNSFWLSNETVALLYFALRCVVTWAKQFECDNGRNARRYEGAFH</sequence>
<evidence type="ECO:0000256" key="1">
    <source>
        <dbReference type="SAM" id="MobiDB-lite"/>
    </source>
</evidence>
<dbReference type="EMBL" id="LYXU01000001">
    <property type="protein sequence ID" value="OBS29153.1"/>
    <property type="molecule type" value="Genomic_DNA"/>
</dbReference>
<evidence type="ECO:0000313" key="3">
    <source>
        <dbReference type="Proteomes" id="UP000091967"/>
    </source>
</evidence>
<evidence type="ECO:0000313" key="2">
    <source>
        <dbReference type="EMBL" id="OBS29153.1"/>
    </source>
</evidence>
<proteinExistence type="predicted"/>
<feature type="compositionally biased region" description="Basic and acidic residues" evidence="1">
    <location>
        <begin position="16"/>
        <end position="27"/>
    </location>
</feature>
<accession>A0A1B8B8U2</accession>
<dbReference type="AlphaFoldDB" id="A0A1B8B8U2"/>
<organism evidence="2 3">
    <name type="scientific">Fusarium poae</name>
    <dbReference type="NCBI Taxonomy" id="36050"/>
    <lineage>
        <taxon>Eukaryota</taxon>
        <taxon>Fungi</taxon>
        <taxon>Dikarya</taxon>
        <taxon>Ascomycota</taxon>
        <taxon>Pezizomycotina</taxon>
        <taxon>Sordariomycetes</taxon>
        <taxon>Hypocreomycetidae</taxon>
        <taxon>Hypocreales</taxon>
        <taxon>Nectriaceae</taxon>
        <taxon>Fusarium</taxon>
    </lineage>
</organism>
<protein>
    <submittedName>
        <fullName evidence="2">Uncharacterized protein</fullName>
    </submittedName>
</protein>
<comment type="caution">
    <text evidence="2">The sequence shown here is derived from an EMBL/GenBank/DDBJ whole genome shotgun (WGS) entry which is preliminary data.</text>
</comment>
<gene>
    <name evidence="2" type="ORF">FPOA_03090</name>
</gene>
<feature type="region of interest" description="Disordered" evidence="1">
    <location>
        <begin position="1"/>
        <end position="27"/>
    </location>
</feature>
<dbReference type="Proteomes" id="UP000091967">
    <property type="component" value="Unassembled WGS sequence"/>
</dbReference>
<name>A0A1B8B8U2_FUSPO</name>
<reference evidence="2 3" key="1">
    <citation type="submission" date="2016-06" db="EMBL/GenBank/DDBJ databases">
        <title>Living apart together: crosstalk between the core and supernumerary genomes in a fungal plant pathogen.</title>
        <authorList>
            <person name="Vanheule A."/>
            <person name="Audenaert K."/>
            <person name="Warris S."/>
            <person name="Van De Geest H."/>
            <person name="Schijlen E."/>
            <person name="Hofte M."/>
            <person name="De Saeger S."/>
            <person name="Haesaert G."/>
            <person name="Waalwijk C."/>
            <person name="Van Der Lee T."/>
        </authorList>
    </citation>
    <scope>NUCLEOTIDE SEQUENCE [LARGE SCALE GENOMIC DNA]</scope>
    <source>
        <strain evidence="2 3">2516</strain>
    </source>
</reference>
<keyword evidence="3" id="KW-1185">Reference proteome</keyword>